<keyword evidence="1" id="KW-0175">Coiled coil</keyword>
<dbReference type="OrthoDB" id="2162143at2759"/>
<feature type="non-terminal residue" evidence="2">
    <location>
        <position position="604"/>
    </location>
</feature>
<proteinExistence type="predicted"/>
<dbReference type="GO" id="GO:1905515">
    <property type="term" value="P:non-motile cilium assembly"/>
    <property type="evidence" value="ECO:0007669"/>
    <property type="project" value="TreeGrafter"/>
</dbReference>
<name>A0A1E1WGX2_PECGO</name>
<dbReference type="PANTHER" id="PTHR20837">
    <property type="entry name" value="CENTROSOMAL PROTEIN-RELATED"/>
    <property type="match status" value="1"/>
</dbReference>
<dbReference type="AlphaFoldDB" id="A0A1E1WGX2"/>
<feature type="coiled-coil region" evidence="1">
    <location>
        <begin position="214"/>
        <end position="248"/>
    </location>
</feature>
<dbReference type="GO" id="GO:1904491">
    <property type="term" value="P:protein localization to ciliary transition zone"/>
    <property type="evidence" value="ECO:0007669"/>
    <property type="project" value="TreeGrafter"/>
</dbReference>
<dbReference type="EMBL" id="GDQN01004800">
    <property type="protein sequence ID" value="JAT86254.1"/>
    <property type="molecule type" value="Transcribed_RNA"/>
</dbReference>
<dbReference type="GO" id="GO:0035869">
    <property type="term" value="C:ciliary transition zone"/>
    <property type="evidence" value="ECO:0007669"/>
    <property type="project" value="TreeGrafter"/>
</dbReference>
<dbReference type="PANTHER" id="PTHR20837:SF0">
    <property type="entry name" value="COILED-COIL AND C2 DOMAIN-CONTAINING PROTEIN 2A"/>
    <property type="match status" value="1"/>
</dbReference>
<evidence type="ECO:0000256" key="1">
    <source>
        <dbReference type="SAM" id="Coils"/>
    </source>
</evidence>
<evidence type="ECO:0000313" key="2">
    <source>
        <dbReference type="EMBL" id="JAT86254.1"/>
    </source>
</evidence>
<accession>A0A1E1WGX2</accession>
<sequence>MAEGIELRSFRTHSTNDSDIEEYHEISTTGFTDTFGTTHATKSLNEFDFFTKPDVKIGKKDSTKKKKGKKKEKTANLMDIITSELASVAVPVQENVISKVQSTVEQRNSYLEKEPRTQKIFQRRITQFDTEQGWSQRSVPMNINPTFPRVLENIASNETVLPVEYVKATSFNELVKDYHTEDKQTAKFLDIQIKDIKFKYHHQFSLEKLLSVKLNELYAEYSNLKIELKDIMRDIKINRETKDNLREELLKITSNKKEDIRYDLTVRKYTKILLELKEKYLKLLQNQKELIHKMCSLWSDIEMVREKIGYTNTPDILIITRDTLEEEDFEKEWNDVFNKEFSDMLDKVEYEFVSKYIEYKEVKFTQNLDDSAKRRINKPKLHIDEEVLKEDVEAIVNNIVQRDIIDVTLKHDEHIISDTGESEKEMPRNTYYFEIYVDDVHVCESDHFKSKNDKTFDIEFAEALSVQILQKNSTLRVLLTENGRETSSLTINLADIRKSSTNSDFVQQTFSYNDLIEPNSKYIGSGYNIKEIASHNKVRLKSSNMFKGNLYTSCEIAIKMGWNGKLTQNRDEIVKNSMDIGRKIKRLLHGIDRPSTDGLAEIIG</sequence>
<organism evidence="2">
    <name type="scientific">Pectinophora gossypiella</name>
    <name type="common">Cotton pink bollworm</name>
    <name type="synonym">Depressaria gossypiella</name>
    <dbReference type="NCBI Taxonomy" id="13191"/>
    <lineage>
        <taxon>Eukaryota</taxon>
        <taxon>Metazoa</taxon>
        <taxon>Ecdysozoa</taxon>
        <taxon>Arthropoda</taxon>
        <taxon>Hexapoda</taxon>
        <taxon>Insecta</taxon>
        <taxon>Pterygota</taxon>
        <taxon>Neoptera</taxon>
        <taxon>Endopterygota</taxon>
        <taxon>Lepidoptera</taxon>
        <taxon>Glossata</taxon>
        <taxon>Ditrysia</taxon>
        <taxon>Gelechioidea</taxon>
        <taxon>Gelechiidae</taxon>
        <taxon>Apatetrinae</taxon>
        <taxon>Pectinophora</taxon>
    </lineage>
</organism>
<reference evidence="2" key="1">
    <citation type="submission" date="2015-09" db="EMBL/GenBank/DDBJ databases">
        <title>De novo assembly of Pectinophora gossypiella (Pink Bollworm) gut transcriptome.</title>
        <authorList>
            <person name="Tassone E.E."/>
        </authorList>
    </citation>
    <scope>NUCLEOTIDE SEQUENCE</scope>
</reference>
<gene>
    <name evidence="2" type="ORF">g.3209</name>
</gene>
<dbReference type="InterPro" id="IPR052434">
    <property type="entry name" value="Tectonic-like_complex_comp"/>
</dbReference>
<protein>
    <submittedName>
        <fullName evidence="2">Uncharacterized protein</fullName>
    </submittedName>
</protein>